<evidence type="ECO:0000313" key="2">
    <source>
        <dbReference type="WBParaSite" id="PTRK_0000558000.1"/>
    </source>
</evidence>
<reference evidence="2" key="1">
    <citation type="submission" date="2017-02" db="UniProtKB">
        <authorList>
            <consortium name="WormBaseParasite"/>
        </authorList>
    </citation>
    <scope>IDENTIFICATION</scope>
</reference>
<dbReference type="WBParaSite" id="PTRK_0000558000.1">
    <property type="protein sequence ID" value="PTRK_0000558000.1"/>
    <property type="gene ID" value="PTRK_0000558000"/>
</dbReference>
<sequence length="541" mass="62793">MSLETICSQYPISKTIVSHIKSLHDVSNLVTSSNSLYYNLENAPIRKTLNIPDNVLLIEHEYCPKNHPANWNNIIISCGRMRTSMGNIYQHFISTPKENLEHIITIRLEMYDFYDSYEYYVLETLTDAFGTFVDELFRMCPNADTLEVYSVVGVHFFLIKKLKSPKIKKLKDVTLSSMIDYSQTNPEECEEVINELSGLEEIDVFVRDFELYSKPYYLPMFGSIIYQLSKKKNNKVVISGNVAAKHVYMFKNFISFLSLNGINIILKGQFLCHEPLFSDLAMDECFYNLYFTSNIISLSVNLWNMKIFELFFISLPSFKNLKTIKIDIKDQLFENILSIDSVDIYKCCFNSKLLGNIPEVEEFYLRIQNNEAIYENEEDYKKAVPIKNDAAKEILLHLKSSIKKLYLKGIPNMTTEMGNIVSTNCPNINELILSPVYTLDSTFVQNMKYLKFLLLKGIYRLNISKDVEIVIVSTKKDLLSKQIADATDSDSCNYFSIQFNRPLKVSLRNIVDGHLKYNVFLNDILSWNSYLQKMNENRRVF</sequence>
<name>A0A0N4ZDD5_PARTI</name>
<evidence type="ECO:0000313" key="1">
    <source>
        <dbReference type="Proteomes" id="UP000038045"/>
    </source>
</evidence>
<accession>A0A0N4ZDD5</accession>
<dbReference type="Proteomes" id="UP000038045">
    <property type="component" value="Unplaced"/>
</dbReference>
<dbReference type="STRING" id="131310.A0A0N4ZDD5"/>
<keyword evidence="1" id="KW-1185">Reference proteome</keyword>
<dbReference type="AlphaFoldDB" id="A0A0N4ZDD5"/>
<organism evidence="1 2">
    <name type="scientific">Parastrongyloides trichosuri</name>
    <name type="common">Possum-specific nematode worm</name>
    <dbReference type="NCBI Taxonomy" id="131310"/>
    <lineage>
        <taxon>Eukaryota</taxon>
        <taxon>Metazoa</taxon>
        <taxon>Ecdysozoa</taxon>
        <taxon>Nematoda</taxon>
        <taxon>Chromadorea</taxon>
        <taxon>Rhabditida</taxon>
        <taxon>Tylenchina</taxon>
        <taxon>Panagrolaimomorpha</taxon>
        <taxon>Strongyloidoidea</taxon>
        <taxon>Strongyloididae</taxon>
        <taxon>Parastrongyloides</taxon>
    </lineage>
</organism>
<proteinExistence type="predicted"/>
<protein>
    <submittedName>
        <fullName evidence="2">F-box domain-containing protein</fullName>
    </submittedName>
</protein>